<keyword evidence="4" id="KW-1185">Reference proteome</keyword>
<name>A0ABN9VBG2_9DINO</name>
<feature type="compositionally biased region" description="Basic and acidic residues" evidence="1">
    <location>
        <begin position="152"/>
        <end position="167"/>
    </location>
</feature>
<feature type="region of interest" description="Disordered" evidence="1">
    <location>
        <begin position="146"/>
        <end position="167"/>
    </location>
</feature>
<protein>
    <submittedName>
        <fullName evidence="3">Uncharacterized protein</fullName>
    </submittedName>
</protein>
<comment type="caution">
    <text evidence="3">The sequence shown here is derived from an EMBL/GenBank/DDBJ whole genome shotgun (WGS) entry which is preliminary data.</text>
</comment>
<proteinExistence type="predicted"/>
<keyword evidence="2" id="KW-0812">Transmembrane</keyword>
<keyword evidence="2" id="KW-1133">Transmembrane helix</keyword>
<evidence type="ECO:0000256" key="2">
    <source>
        <dbReference type="SAM" id="Phobius"/>
    </source>
</evidence>
<organism evidence="3 4">
    <name type="scientific">Prorocentrum cordatum</name>
    <dbReference type="NCBI Taxonomy" id="2364126"/>
    <lineage>
        <taxon>Eukaryota</taxon>
        <taxon>Sar</taxon>
        <taxon>Alveolata</taxon>
        <taxon>Dinophyceae</taxon>
        <taxon>Prorocentrales</taxon>
        <taxon>Prorocentraceae</taxon>
        <taxon>Prorocentrum</taxon>
    </lineage>
</organism>
<gene>
    <name evidence="3" type="ORF">PCOR1329_LOCUS56492</name>
</gene>
<evidence type="ECO:0000256" key="1">
    <source>
        <dbReference type="SAM" id="MobiDB-lite"/>
    </source>
</evidence>
<keyword evidence="2" id="KW-0472">Membrane</keyword>
<dbReference type="EMBL" id="CAUYUJ010016951">
    <property type="protein sequence ID" value="CAK0870363.1"/>
    <property type="molecule type" value="Genomic_DNA"/>
</dbReference>
<dbReference type="Proteomes" id="UP001189429">
    <property type="component" value="Unassembled WGS sequence"/>
</dbReference>
<reference evidence="3" key="1">
    <citation type="submission" date="2023-10" db="EMBL/GenBank/DDBJ databases">
        <authorList>
            <person name="Chen Y."/>
            <person name="Shah S."/>
            <person name="Dougan E. K."/>
            <person name="Thang M."/>
            <person name="Chan C."/>
        </authorList>
    </citation>
    <scope>NUCLEOTIDE SEQUENCE [LARGE SCALE GENOMIC DNA]</scope>
</reference>
<feature type="non-terminal residue" evidence="3">
    <location>
        <position position="1"/>
    </location>
</feature>
<sequence>LRKMLPFVPTVRVALICMMVQMLACLMISLLPTSRVVLLYMRVQMQMWLPTSRVVLHNHVDVTEVLGLDLDDLCVRVALLEGAARKEAEECATDCLQLQIQSLPTRLDAAVEAFTKTQTLAAEITARKTVEAVTPGAERLLRVEKAPATAETKAKKEAEEKTTTDADAKEKAWAEAYELLVQAEAVAKEDEAKAKTEAKAKKKKIVRRTGAGRRWNASLKVVNAAAKAYLSSAKAKQDEKLHDGAARAQCSFVVGAGTEKGTSMSGAPMESKGLDKVPGDMDSGVAEPLLGRAISAKQARAALLSLAGSEKQRLHIATMELPDELDLMTLQEKAKAISLPVRK</sequence>
<feature type="non-terminal residue" evidence="3">
    <location>
        <position position="343"/>
    </location>
</feature>
<evidence type="ECO:0000313" key="4">
    <source>
        <dbReference type="Proteomes" id="UP001189429"/>
    </source>
</evidence>
<accession>A0ABN9VBG2</accession>
<evidence type="ECO:0000313" key="3">
    <source>
        <dbReference type="EMBL" id="CAK0870363.1"/>
    </source>
</evidence>
<feature type="transmembrane region" description="Helical" evidence="2">
    <location>
        <begin position="12"/>
        <end position="38"/>
    </location>
</feature>